<dbReference type="EMBL" id="CVRS01000118">
    <property type="protein sequence ID" value="CRL43221.1"/>
    <property type="molecule type" value="Genomic_DNA"/>
</dbReference>
<dbReference type="AlphaFoldDB" id="A0A0M6WZX3"/>
<evidence type="ECO:0000256" key="1">
    <source>
        <dbReference type="SAM" id="Phobius"/>
    </source>
</evidence>
<protein>
    <recommendedName>
        <fullName evidence="4">WD40 repeat domain-containing protein</fullName>
    </recommendedName>
</protein>
<dbReference type="SUPFAM" id="SSF82171">
    <property type="entry name" value="DPP6 N-terminal domain-like"/>
    <property type="match status" value="1"/>
</dbReference>
<dbReference type="Pfam" id="PF18975">
    <property type="entry name" value="DUF5711"/>
    <property type="match status" value="1"/>
</dbReference>
<accession>A0A0M6WZX3</accession>
<dbReference type="RefSeq" id="WP_055040503.1">
    <property type="nucleotide sequence ID" value="NZ_CATYLF010000118.1"/>
</dbReference>
<keyword evidence="3" id="KW-1185">Reference proteome</keyword>
<dbReference type="Proteomes" id="UP000049828">
    <property type="component" value="Unassembled WGS sequence"/>
</dbReference>
<reference evidence="3" key="1">
    <citation type="submission" date="2015-05" db="EMBL/GenBank/DDBJ databases">
        <authorList>
            <consortium name="Pathogen Informatics"/>
        </authorList>
    </citation>
    <scope>NUCLEOTIDE SEQUENCE [LARGE SCALE GENOMIC DNA]</scope>
    <source>
        <strain evidence="3">L1-83</strain>
    </source>
</reference>
<feature type="transmembrane region" description="Helical" evidence="1">
    <location>
        <begin position="35"/>
        <end position="55"/>
    </location>
</feature>
<dbReference type="STRING" id="360807.ERS852392_01238"/>
<dbReference type="OrthoDB" id="1779345at2"/>
<dbReference type="InterPro" id="IPR043765">
    <property type="entry name" value="DUF5711"/>
</dbReference>
<organism evidence="2 3">
    <name type="scientific">Roseburia inulinivorans</name>
    <dbReference type="NCBI Taxonomy" id="360807"/>
    <lineage>
        <taxon>Bacteria</taxon>
        <taxon>Bacillati</taxon>
        <taxon>Bacillota</taxon>
        <taxon>Clostridia</taxon>
        <taxon>Lachnospirales</taxon>
        <taxon>Lachnospiraceae</taxon>
        <taxon>Roseburia</taxon>
    </lineage>
</organism>
<name>A0A0M6WZX3_9FIRM</name>
<keyword evidence="1" id="KW-1133">Transmembrane helix</keyword>
<evidence type="ECO:0008006" key="4">
    <source>
        <dbReference type="Google" id="ProtNLM"/>
    </source>
</evidence>
<keyword evidence="1" id="KW-0812">Transmembrane</keyword>
<evidence type="ECO:0000313" key="3">
    <source>
        <dbReference type="Proteomes" id="UP000049828"/>
    </source>
</evidence>
<keyword evidence="1" id="KW-0472">Membrane</keyword>
<gene>
    <name evidence="2" type="ORF">RIL183_33691</name>
</gene>
<sequence>MTEQDKKKFKTVPAMDMDEYKQKIREHRLKILKRTLVTALIVFVIIAGLFLFLALRHYEDFDVNSTVERSDTAATIFEEFQGNILKYSNDGALYTDTYNERIWNQTYEMAKPTIDMCEDYLVIYDKKGTQIYIMTSQGLVSNIETTMTIEQVSIAAQGTVAVLMGDQSNSYLVVYDKNGKELVNGAIYGEDGGYPIAIALSNDAIKLAVSMLDINDGNVKTTIAFYNFGSVGENEIDRIVSANSFSDMVIPQLDFVSDDRMVAYGDSEIAIFEGTQKPKLTQEIPLTGEAKSIFNNNKYVGVVYSNNDENLTHHVAVYDMHGFTVMEKDFSQEYTEIGFLSNNEVCILNDHSCDIYTVRGIYKFHYDFDEELYKVISGGTGLNYTIILENSTEKVRLK</sequence>
<proteinExistence type="predicted"/>
<evidence type="ECO:0000313" key="2">
    <source>
        <dbReference type="EMBL" id="CRL43221.1"/>
    </source>
</evidence>